<dbReference type="InterPro" id="IPR013325">
    <property type="entry name" value="RNA_pol_sigma_r2"/>
</dbReference>
<dbReference type="AlphaFoldDB" id="A0A0A0JZQ4"/>
<reference evidence="7 8" key="1">
    <citation type="submission" date="2013-08" db="EMBL/GenBank/DDBJ databases">
        <title>The genome sequence of Knoellia aerolata.</title>
        <authorList>
            <person name="Zhu W."/>
            <person name="Wang G."/>
        </authorList>
    </citation>
    <scope>NUCLEOTIDE SEQUENCE [LARGE SCALE GENOMIC DNA]</scope>
    <source>
        <strain evidence="7 8">DSM 18566</strain>
    </source>
</reference>
<comment type="similarity">
    <text evidence="1">Belongs to the sigma-70 factor family. ECF subfamily.</text>
</comment>
<dbReference type="InterPro" id="IPR046531">
    <property type="entry name" value="DUF6596"/>
</dbReference>
<organism evidence="7 8">
    <name type="scientific">Knoellia aerolata DSM 18566</name>
    <dbReference type="NCBI Taxonomy" id="1385519"/>
    <lineage>
        <taxon>Bacteria</taxon>
        <taxon>Bacillati</taxon>
        <taxon>Actinomycetota</taxon>
        <taxon>Actinomycetes</taxon>
        <taxon>Micrococcales</taxon>
        <taxon>Intrasporangiaceae</taxon>
        <taxon>Knoellia</taxon>
    </lineage>
</organism>
<dbReference type="InterPro" id="IPR036388">
    <property type="entry name" value="WH-like_DNA-bd_sf"/>
</dbReference>
<keyword evidence="8" id="KW-1185">Reference proteome</keyword>
<dbReference type="RefSeq" id="WP_035936059.1">
    <property type="nucleotide sequence ID" value="NZ_AVPL01000016.1"/>
</dbReference>
<evidence type="ECO:0000256" key="4">
    <source>
        <dbReference type="ARBA" id="ARBA00023163"/>
    </source>
</evidence>
<dbReference type="eggNOG" id="COG4941">
    <property type="taxonomic scope" value="Bacteria"/>
</dbReference>
<dbReference type="Pfam" id="PF20239">
    <property type="entry name" value="DUF6596"/>
    <property type="match status" value="1"/>
</dbReference>
<dbReference type="Pfam" id="PF08281">
    <property type="entry name" value="Sigma70_r4_2"/>
    <property type="match status" value="1"/>
</dbReference>
<evidence type="ECO:0000259" key="6">
    <source>
        <dbReference type="Pfam" id="PF20239"/>
    </source>
</evidence>
<accession>A0A0A0JZQ4</accession>
<dbReference type="Gene3D" id="1.10.10.10">
    <property type="entry name" value="Winged helix-like DNA-binding domain superfamily/Winged helix DNA-binding domain"/>
    <property type="match status" value="1"/>
</dbReference>
<dbReference type="SUPFAM" id="SSF88659">
    <property type="entry name" value="Sigma3 and sigma4 domains of RNA polymerase sigma factors"/>
    <property type="match status" value="1"/>
</dbReference>
<dbReference type="Proteomes" id="UP000030013">
    <property type="component" value="Unassembled WGS sequence"/>
</dbReference>
<sequence length="409" mass="43935">MTPLERVVREEWGRLVAILLAQFRRLDLVEDALAEAVASAQASWTDATTPDNPVGWIVTAARRRVLDRLRAEAMAARKEPLLAVEAAGRPKEGVMVDDGTAVDDDLLRLVLMCAHPALPPEGASALSLRLVMGIPTSDIARLFLVPEATVAARITRAKKKVVAAGIPFAIPGNDAIGERLDVVAHTAYLSFTAGYAPGSGPDLLRAELAGEALRLARVTRSLHPSVTLDLLVVLMALQHSRRDARVGTDGSLVLLADQDRDRWHHDEIADALALLRSIENGPGPSSTLGRSYHLQALVAVEHATAARPEDTRWDHIATLYAGLETLTPSPAVRVARAVAVAEAEGPRRGLALLDGVTLSGHRLPAVRGELQARAGDLDRARESLAEAVALCENEIERRHLESRRDALGT</sequence>
<evidence type="ECO:0000259" key="5">
    <source>
        <dbReference type="Pfam" id="PF08281"/>
    </source>
</evidence>
<keyword evidence="2" id="KW-0805">Transcription regulation</keyword>
<evidence type="ECO:0000256" key="3">
    <source>
        <dbReference type="ARBA" id="ARBA00023082"/>
    </source>
</evidence>
<gene>
    <name evidence="7" type="ORF">N801_06900</name>
</gene>
<dbReference type="STRING" id="1385519.N801_06900"/>
<dbReference type="PANTHER" id="PTHR47756">
    <property type="entry name" value="BLL6612 PROTEIN-RELATED"/>
    <property type="match status" value="1"/>
</dbReference>
<feature type="domain" description="RNA polymerase sigma factor 70 region 4 type 2" evidence="5">
    <location>
        <begin position="110"/>
        <end position="160"/>
    </location>
</feature>
<dbReference type="GO" id="GO:0003677">
    <property type="term" value="F:DNA binding"/>
    <property type="evidence" value="ECO:0007669"/>
    <property type="project" value="InterPro"/>
</dbReference>
<dbReference type="GO" id="GO:0016987">
    <property type="term" value="F:sigma factor activity"/>
    <property type="evidence" value="ECO:0007669"/>
    <property type="project" value="UniProtKB-KW"/>
</dbReference>
<feature type="domain" description="DUF6596" evidence="6">
    <location>
        <begin position="179"/>
        <end position="276"/>
    </location>
</feature>
<name>A0A0A0JZQ4_9MICO</name>
<dbReference type="EMBL" id="AVPL01000016">
    <property type="protein sequence ID" value="KGN41532.1"/>
    <property type="molecule type" value="Genomic_DNA"/>
</dbReference>
<evidence type="ECO:0000313" key="7">
    <source>
        <dbReference type="EMBL" id="KGN41532.1"/>
    </source>
</evidence>
<dbReference type="GO" id="GO:0006352">
    <property type="term" value="P:DNA-templated transcription initiation"/>
    <property type="evidence" value="ECO:0007669"/>
    <property type="project" value="InterPro"/>
</dbReference>
<dbReference type="InterPro" id="IPR013249">
    <property type="entry name" value="RNA_pol_sigma70_r4_t2"/>
</dbReference>
<dbReference type="Gene3D" id="1.10.1740.10">
    <property type="match status" value="1"/>
</dbReference>
<evidence type="ECO:0000256" key="2">
    <source>
        <dbReference type="ARBA" id="ARBA00023015"/>
    </source>
</evidence>
<dbReference type="SUPFAM" id="SSF88946">
    <property type="entry name" value="Sigma2 domain of RNA polymerase sigma factors"/>
    <property type="match status" value="1"/>
</dbReference>
<evidence type="ECO:0000256" key="1">
    <source>
        <dbReference type="ARBA" id="ARBA00010641"/>
    </source>
</evidence>
<dbReference type="PANTHER" id="PTHR47756:SF2">
    <property type="entry name" value="BLL6612 PROTEIN"/>
    <property type="match status" value="1"/>
</dbReference>
<keyword evidence="3" id="KW-0731">Sigma factor</keyword>
<dbReference type="InterPro" id="IPR013324">
    <property type="entry name" value="RNA_pol_sigma_r3/r4-like"/>
</dbReference>
<evidence type="ECO:0000313" key="8">
    <source>
        <dbReference type="Proteomes" id="UP000030013"/>
    </source>
</evidence>
<dbReference type="OrthoDB" id="9780299at2"/>
<proteinExistence type="inferred from homology"/>
<comment type="caution">
    <text evidence="7">The sequence shown here is derived from an EMBL/GenBank/DDBJ whole genome shotgun (WGS) entry which is preliminary data.</text>
</comment>
<keyword evidence="4" id="KW-0804">Transcription</keyword>
<protein>
    <submittedName>
        <fullName evidence="7">ECF subfamily RNA polymerase sigma-24 subunit</fullName>
    </submittedName>
</protein>